<gene>
    <name evidence="2" type="ORF">FA15DRAFT_623198</name>
</gene>
<accession>A0A5C3L1B2</accession>
<reference evidence="2 3" key="1">
    <citation type="journal article" date="2019" name="Nat. Ecol. Evol.">
        <title>Megaphylogeny resolves global patterns of mushroom evolution.</title>
        <authorList>
            <person name="Varga T."/>
            <person name="Krizsan K."/>
            <person name="Foldi C."/>
            <person name="Dima B."/>
            <person name="Sanchez-Garcia M."/>
            <person name="Sanchez-Ramirez S."/>
            <person name="Szollosi G.J."/>
            <person name="Szarkandi J.G."/>
            <person name="Papp V."/>
            <person name="Albert L."/>
            <person name="Andreopoulos W."/>
            <person name="Angelini C."/>
            <person name="Antonin V."/>
            <person name="Barry K.W."/>
            <person name="Bougher N.L."/>
            <person name="Buchanan P."/>
            <person name="Buyck B."/>
            <person name="Bense V."/>
            <person name="Catcheside P."/>
            <person name="Chovatia M."/>
            <person name="Cooper J."/>
            <person name="Damon W."/>
            <person name="Desjardin D."/>
            <person name="Finy P."/>
            <person name="Geml J."/>
            <person name="Haridas S."/>
            <person name="Hughes K."/>
            <person name="Justo A."/>
            <person name="Karasinski D."/>
            <person name="Kautmanova I."/>
            <person name="Kiss B."/>
            <person name="Kocsube S."/>
            <person name="Kotiranta H."/>
            <person name="LaButti K.M."/>
            <person name="Lechner B.E."/>
            <person name="Liimatainen K."/>
            <person name="Lipzen A."/>
            <person name="Lukacs Z."/>
            <person name="Mihaltcheva S."/>
            <person name="Morgado L.N."/>
            <person name="Niskanen T."/>
            <person name="Noordeloos M.E."/>
            <person name="Ohm R.A."/>
            <person name="Ortiz-Santana B."/>
            <person name="Ovrebo C."/>
            <person name="Racz N."/>
            <person name="Riley R."/>
            <person name="Savchenko A."/>
            <person name="Shiryaev A."/>
            <person name="Soop K."/>
            <person name="Spirin V."/>
            <person name="Szebenyi C."/>
            <person name="Tomsovsky M."/>
            <person name="Tulloss R.E."/>
            <person name="Uehling J."/>
            <person name="Grigoriev I.V."/>
            <person name="Vagvolgyi C."/>
            <person name="Papp T."/>
            <person name="Martin F.M."/>
            <person name="Miettinen O."/>
            <person name="Hibbett D.S."/>
            <person name="Nagy L.G."/>
        </authorList>
    </citation>
    <scope>NUCLEOTIDE SEQUENCE [LARGE SCALE GENOMIC DNA]</scope>
    <source>
        <strain evidence="2 3">CBS 121175</strain>
    </source>
</reference>
<dbReference type="SMART" id="SM00220">
    <property type="entry name" value="S_TKc"/>
    <property type="match status" value="1"/>
</dbReference>
<dbReference type="SUPFAM" id="SSF56112">
    <property type="entry name" value="Protein kinase-like (PK-like)"/>
    <property type="match status" value="1"/>
</dbReference>
<dbReference type="InterPro" id="IPR051681">
    <property type="entry name" value="Ser/Thr_Kinases-Pseudokinases"/>
</dbReference>
<sequence>MQVLQVESFSNVDSTPFAHGGFADIYKGVYCVDGRSQRVAIKMVRTHVSTQDHSNKRNEHLLKEGKLWSKLEHPNVVPLFGVTSLPQRTPFCTPALVYPFYENGNLMQYAKTQSCSEQNLVELLTQAASGLSYLHSFRPNAVIHGDIKASNILVKDDGQACLTDFGLSRVLETRGYTTTSFGGTCRWMAYELLTPVDDDSEDTPPPLTKNSDVWSFGMTMLETFTLDVPYAHLRYDPTVVLAIMRKTLPRQPRVIPNAIWLLLRHCWAWCPQGRPSIHTVQAVLTAYTMAAGQLSDNEVEAIIDEAPE</sequence>
<dbReference type="OrthoDB" id="346907at2759"/>
<dbReference type="AlphaFoldDB" id="A0A5C3L1B2"/>
<dbReference type="Pfam" id="PF07714">
    <property type="entry name" value="PK_Tyr_Ser-Thr"/>
    <property type="match status" value="1"/>
</dbReference>
<protein>
    <submittedName>
        <fullName evidence="2">Kinase-like protein</fullName>
    </submittedName>
</protein>
<dbReference type="GO" id="GO:0004674">
    <property type="term" value="F:protein serine/threonine kinase activity"/>
    <property type="evidence" value="ECO:0007669"/>
    <property type="project" value="TreeGrafter"/>
</dbReference>
<evidence type="ECO:0000259" key="1">
    <source>
        <dbReference type="PROSITE" id="PS50011"/>
    </source>
</evidence>
<name>A0A5C3L1B2_COPMA</name>
<evidence type="ECO:0000313" key="3">
    <source>
        <dbReference type="Proteomes" id="UP000307440"/>
    </source>
</evidence>
<evidence type="ECO:0000313" key="2">
    <source>
        <dbReference type="EMBL" id="TFK21998.1"/>
    </source>
</evidence>
<dbReference type="STRING" id="230819.A0A5C3L1B2"/>
<proteinExistence type="predicted"/>
<dbReference type="Gene3D" id="1.10.510.10">
    <property type="entry name" value="Transferase(Phosphotransferase) domain 1"/>
    <property type="match status" value="1"/>
</dbReference>
<keyword evidence="3" id="KW-1185">Reference proteome</keyword>
<dbReference type="Proteomes" id="UP000307440">
    <property type="component" value="Unassembled WGS sequence"/>
</dbReference>
<dbReference type="GO" id="GO:0005524">
    <property type="term" value="F:ATP binding"/>
    <property type="evidence" value="ECO:0007669"/>
    <property type="project" value="InterPro"/>
</dbReference>
<feature type="domain" description="Protein kinase" evidence="1">
    <location>
        <begin position="11"/>
        <end position="288"/>
    </location>
</feature>
<dbReference type="PANTHER" id="PTHR44329:SF214">
    <property type="entry name" value="PROTEIN KINASE DOMAIN-CONTAINING PROTEIN"/>
    <property type="match status" value="1"/>
</dbReference>
<dbReference type="EMBL" id="ML210253">
    <property type="protein sequence ID" value="TFK21998.1"/>
    <property type="molecule type" value="Genomic_DNA"/>
</dbReference>
<dbReference type="PRINTS" id="PR00109">
    <property type="entry name" value="TYRKINASE"/>
</dbReference>
<keyword evidence="2" id="KW-0808">Transferase</keyword>
<organism evidence="2 3">
    <name type="scientific">Coprinopsis marcescibilis</name>
    <name type="common">Agaric fungus</name>
    <name type="synonym">Psathyrella marcescibilis</name>
    <dbReference type="NCBI Taxonomy" id="230819"/>
    <lineage>
        <taxon>Eukaryota</taxon>
        <taxon>Fungi</taxon>
        <taxon>Dikarya</taxon>
        <taxon>Basidiomycota</taxon>
        <taxon>Agaricomycotina</taxon>
        <taxon>Agaricomycetes</taxon>
        <taxon>Agaricomycetidae</taxon>
        <taxon>Agaricales</taxon>
        <taxon>Agaricineae</taxon>
        <taxon>Psathyrellaceae</taxon>
        <taxon>Coprinopsis</taxon>
    </lineage>
</organism>
<keyword evidence="2" id="KW-0418">Kinase</keyword>
<dbReference type="PIRSF" id="PIRSF000654">
    <property type="entry name" value="Integrin-linked_kinase"/>
    <property type="match status" value="1"/>
</dbReference>
<dbReference type="InterPro" id="IPR001245">
    <property type="entry name" value="Ser-Thr/Tyr_kinase_cat_dom"/>
</dbReference>
<dbReference type="PANTHER" id="PTHR44329">
    <property type="entry name" value="SERINE/THREONINE-PROTEIN KINASE TNNI3K-RELATED"/>
    <property type="match status" value="1"/>
</dbReference>
<dbReference type="InterPro" id="IPR008271">
    <property type="entry name" value="Ser/Thr_kinase_AS"/>
</dbReference>
<dbReference type="InterPro" id="IPR011009">
    <property type="entry name" value="Kinase-like_dom_sf"/>
</dbReference>
<dbReference type="PROSITE" id="PS50011">
    <property type="entry name" value="PROTEIN_KINASE_DOM"/>
    <property type="match status" value="1"/>
</dbReference>
<dbReference type="InterPro" id="IPR000719">
    <property type="entry name" value="Prot_kinase_dom"/>
</dbReference>
<dbReference type="PROSITE" id="PS00108">
    <property type="entry name" value="PROTEIN_KINASE_ST"/>
    <property type="match status" value="1"/>
</dbReference>